<sequence>MAKPMPLDGGSYYVWQYLPSMAAAIIFFILFLATTSYHFWKIFKTRVKFTLPFAIGGIFEIIGFGARIDSHNHTDKVIPYSIQSTFILLGPALFAASVYMVLARIIQSVHGEKDSIVPVKWLTKIFVTCDVVTFLMQASAAGMMVSSGMASIGKGVVITGLALQVVSFGLFIATAYISLVRMRARPTIEVLEGCVPWKQHLKSLFAISTLILIRSIFRVIEYAMGDDGYPLKHEWTLYIFDSVPMFFSMVIFGIWYPSALKAFLERQVSSNGVTIQMK</sequence>
<dbReference type="Pfam" id="PF04479">
    <property type="entry name" value="RTA1"/>
    <property type="match status" value="1"/>
</dbReference>
<feature type="transmembrane region" description="Helical" evidence="5">
    <location>
        <begin position="200"/>
        <end position="217"/>
    </location>
</feature>
<evidence type="ECO:0000256" key="4">
    <source>
        <dbReference type="ARBA" id="ARBA00023136"/>
    </source>
</evidence>
<organism evidence="6 7">
    <name type="scientific">Penicillium cosmopolitanum</name>
    <dbReference type="NCBI Taxonomy" id="1131564"/>
    <lineage>
        <taxon>Eukaryota</taxon>
        <taxon>Fungi</taxon>
        <taxon>Dikarya</taxon>
        <taxon>Ascomycota</taxon>
        <taxon>Pezizomycotina</taxon>
        <taxon>Eurotiomycetes</taxon>
        <taxon>Eurotiomycetidae</taxon>
        <taxon>Eurotiales</taxon>
        <taxon>Aspergillaceae</taxon>
        <taxon>Penicillium</taxon>
    </lineage>
</organism>
<dbReference type="PANTHER" id="PTHR31465">
    <property type="entry name" value="PROTEIN RTA1-RELATED"/>
    <property type="match status" value="1"/>
</dbReference>
<dbReference type="GeneID" id="81371888"/>
<feature type="transmembrane region" description="Helical" evidence="5">
    <location>
        <begin position="157"/>
        <end position="179"/>
    </location>
</feature>
<comment type="caution">
    <text evidence="6">The sequence shown here is derived from an EMBL/GenBank/DDBJ whole genome shotgun (WGS) entry which is preliminary data.</text>
</comment>
<feature type="transmembrane region" description="Helical" evidence="5">
    <location>
        <begin position="49"/>
        <end position="68"/>
    </location>
</feature>
<dbReference type="RefSeq" id="XP_056483528.1">
    <property type="nucleotide sequence ID" value="XM_056632908.1"/>
</dbReference>
<evidence type="ECO:0000313" key="6">
    <source>
        <dbReference type="EMBL" id="KAJ5385730.1"/>
    </source>
</evidence>
<comment type="subcellular location">
    <subcellularLocation>
        <location evidence="1">Membrane</location>
        <topology evidence="1">Multi-pass membrane protein</topology>
    </subcellularLocation>
</comment>
<dbReference type="OrthoDB" id="3358017at2759"/>
<evidence type="ECO:0000313" key="7">
    <source>
        <dbReference type="Proteomes" id="UP001147747"/>
    </source>
</evidence>
<reference evidence="6" key="2">
    <citation type="journal article" date="2023" name="IMA Fungus">
        <title>Comparative genomic study of the Penicillium genus elucidates a diverse pangenome and 15 lateral gene transfer events.</title>
        <authorList>
            <person name="Petersen C."/>
            <person name="Sorensen T."/>
            <person name="Nielsen M.R."/>
            <person name="Sondergaard T.E."/>
            <person name="Sorensen J.L."/>
            <person name="Fitzpatrick D.A."/>
            <person name="Frisvad J.C."/>
            <person name="Nielsen K.L."/>
        </authorList>
    </citation>
    <scope>NUCLEOTIDE SEQUENCE</scope>
    <source>
        <strain evidence="6">IBT 29677</strain>
    </source>
</reference>
<keyword evidence="7" id="KW-1185">Reference proteome</keyword>
<dbReference type="GO" id="GO:0016020">
    <property type="term" value="C:membrane"/>
    <property type="evidence" value="ECO:0007669"/>
    <property type="project" value="UniProtKB-SubCell"/>
</dbReference>
<keyword evidence="3 5" id="KW-1133">Transmembrane helix</keyword>
<feature type="transmembrane region" description="Helical" evidence="5">
    <location>
        <begin position="80"/>
        <end position="102"/>
    </location>
</feature>
<evidence type="ECO:0000256" key="5">
    <source>
        <dbReference type="SAM" id="Phobius"/>
    </source>
</evidence>
<proteinExistence type="predicted"/>
<dbReference type="EMBL" id="JAPZBU010000009">
    <property type="protein sequence ID" value="KAJ5385730.1"/>
    <property type="molecule type" value="Genomic_DNA"/>
</dbReference>
<dbReference type="AlphaFoldDB" id="A0A9X0B2G8"/>
<protein>
    <submittedName>
        <fullName evidence="6">RTA1 like protein</fullName>
    </submittedName>
</protein>
<feature type="transmembrane region" description="Helical" evidence="5">
    <location>
        <begin position="122"/>
        <end position="145"/>
    </location>
</feature>
<evidence type="ECO:0000256" key="2">
    <source>
        <dbReference type="ARBA" id="ARBA00022692"/>
    </source>
</evidence>
<dbReference type="Proteomes" id="UP001147747">
    <property type="component" value="Unassembled WGS sequence"/>
</dbReference>
<feature type="transmembrane region" description="Helical" evidence="5">
    <location>
        <begin position="237"/>
        <end position="256"/>
    </location>
</feature>
<accession>A0A9X0B2G8</accession>
<evidence type="ECO:0000256" key="1">
    <source>
        <dbReference type="ARBA" id="ARBA00004141"/>
    </source>
</evidence>
<keyword evidence="2 5" id="KW-0812">Transmembrane</keyword>
<name>A0A9X0B2G8_9EURO</name>
<keyword evidence="4 5" id="KW-0472">Membrane</keyword>
<gene>
    <name evidence="6" type="ORF">N7509_008271</name>
</gene>
<reference evidence="6" key="1">
    <citation type="submission" date="2022-12" db="EMBL/GenBank/DDBJ databases">
        <authorList>
            <person name="Petersen C."/>
        </authorList>
    </citation>
    <scope>NUCLEOTIDE SEQUENCE</scope>
    <source>
        <strain evidence="6">IBT 29677</strain>
    </source>
</reference>
<evidence type="ECO:0000256" key="3">
    <source>
        <dbReference type="ARBA" id="ARBA00022989"/>
    </source>
</evidence>
<feature type="transmembrane region" description="Helical" evidence="5">
    <location>
        <begin position="12"/>
        <end position="37"/>
    </location>
</feature>
<dbReference type="PANTHER" id="PTHR31465:SF27">
    <property type="entry name" value="DOMAIN PROTEIN, PUTATIVE (AFU_ORTHOLOGUE AFUA_3G01030)-RELATED"/>
    <property type="match status" value="1"/>
</dbReference>
<dbReference type="InterPro" id="IPR007568">
    <property type="entry name" value="RTA1"/>
</dbReference>